<dbReference type="EMBL" id="CP136920">
    <property type="protein sequence ID" value="WOO42919.1"/>
    <property type="molecule type" value="Genomic_DNA"/>
</dbReference>
<dbReference type="SUPFAM" id="SSF53756">
    <property type="entry name" value="UDP-Glycosyltransferase/glycogen phosphorylase"/>
    <property type="match status" value="1"/>
</dbReference>
<dbReference type="RefSeq" id="WP_317835453.1">
    <property type="nucleotide sequence ID" value="NZ_CP136920.1"/>
</dbReference>
<keyword evidence="2" id="KW-0808">Transferase</keyword>
<keyword evidence="2" id="KW-0328">Glycosyltransferase</keyword>
<name>A0AAQ3LIT7_9BACT</name>
<gene>
    <name evidence="2" type="ORF">RZN69_07425</name>
</gene>
<dbReference type="KEGG" id="puo:RZN69_07425"/>
<protein>
    <submittedName>
        <fullName evidence="2">Glycosyltransferase</fullName>
        <ecNumber evidence="2">2.4.-.-</ecNumber>
    </submittedName>
</protein>
<dbReference type="GO" id="GO:0016757">
    <property type="term" value="F:glycosyltransferase activity"/>
    <property type="evidence" value="ECO:0007669"/>
    <property type="project" value="UniProtKB-KW"/>
</dbReference>
<dbReference type="EC" id="2.4.-.-" evidence="2"/>
<organism evidence="2 3">
    <name type="scientific">Rubellicoccus peritrichatus</name>
    <dbReference type="NCBI Taxonomy" id="3080537"/>
    <lineage>
        <taxon>Bacteria</taxon>
        <taxon>Pseudomonadati</taxon>
        <taxon>Verrucomicrobiota</taxon>
        <taxon>Opitutia</taxon>
        <taxon>Puniceicoccales</taxon>
        <taxon>Cerasicoccaceae</taxon>
        <taxon>Rubellicoccus</taxon>
    </lineage>
</organism>
<evidence type="ECO:0000313" key="3">
    <source>
        <dbReference type="Proteomes" id="UP001304300"/>
    </source>
</evidence>
<dbReference type="Pfam" id="PF13524">
    <property type="entry name" value="Glyco_trans_1_2"/>
    <property type="match status" value="1"/>
</dbReference>
<dbReference type="InterPro" id="IPR055259">
    <property type="entry name" value="YkvP/CgeB_Glyco_trans-like"/>
</dbReference>
<evidence type="ECO:0000313" key="2">
    <source>
        <dbReference type="EMBL" id="WOO42919.1"/>
    </source>
</evidence>
<feature type="domain" description="Spore protein YkvP/CgeB glycosyl transferase-like" evidence="1">
    <location>
        <begin position="202"/>
        <end position="346"/>
    </location>
</feature>
<dbReference type="AlphaFoldDB" id="A0AAQ3LIT7"/>
<sequence length="350" mass="40276">MFSNLRILYVGPLFAGSTALHRMNALRDLDCFVSAIDTTLPFTRFGESGKINKCKRFFLSRTNNLLDWKCVHSRILNAARAEKWDILWIDKGQGLKPEILTDFRKLQPSAKLVNYSPDDMFNPANQTDRYLSALDIYDLFVTTKSYNIAEFREAGVQDVFFVGNAYEPSIHKPFRLLEEEREQWRSDVVFVGAVEADRLRSLEFLAQQKISLGLYGGGKAWQSLSELYANVRSNCEFIADQSYSKVLCASSIALGFLRKQNRDLQTTRSIEIPACGVFMLAERTDEHLALFDEGKEAEFFSSDEELWEKIRFYLKNVDKREAIARAGRRRCLQSGYSNAERLRLVLEYLV</sequence>
<reference evidence="2 3" key="1">
    <citation type="submission" date="2023-10" db="EMBL/GenBank/DDBJ databases">
        <title>Rubellicoccus peritrichatus gen. nov., sp. nov., isolated from an algae of coral reef tank.</title>
        <authorList>
            <person name="Luo J."/>
        </authorList>
    </citation>
    <scope>NUCLEOTIDE SEQUENCE [LARGE SCALE GENOMIC DNA]</scope>
    <source>
        <strain evidence="2 3">CR14</strain>
    </source>
</reference>
<accession>A0AAQ3LIT7</accession>
<keyword evidence="3" id="KW-1185">Reference proteome</keyword>
<dbReference type="Proteomes" id="UP001304300">
    <property type="component" value="Chromosome"/>
</dbReference>
<evidence type="ECO:0000259" key="1">
    <source>
        <dbReference type="Pfam" id="PF13524"/>
    </source>
</evidence>
<proteinExistence type="predicted"/>